<dbReference type="EMBL" id="CP015506">
    <property type="protein sequence ID" value="AND39089.1"/>
    <property type="molecule type" value="Genomic_DNA"/>
</dbReference>
<dbReference type="eggNOG" id="ENOG5031FF3">
    <property type="taxonomic scope" value="Bacteria"/>
</dbReference>
<feature type="transmembrane region" description="Helical" evidence="1">
    <location>
        <begin position="49"/>
        <end position="67"/>
    </location>
</feature>
<keyword evidence="1" id="KW-0472">Membrane</keyword>
<dbReference type="AlphaFoldDB" id="A0A160M8U8"/>
<accession>A0A160M8U8</accession>
<dbReference type="RefSeq" id="WP_019381591.1">
    <property type="nucleotide sequence ID" value="NZ_CP015506.1"/>
</dbReference>
<proteinExistence type="predicted"/>
<reference evidence="2 3" key="1">
    <citation type="submission" date="2016-04" db="EMBL/GenBank/DDBJ databases">
        <title>Complete genome sequence of Bacillus oceanisediminis strain 2691.</title>
        <authorList>
            <person name="Jeong H."/>
            <person name="Kim H.J."/>
            <person name="Lee D.-W."/>
        </authorList>
    </citation>
    <scope>NUCLEOTIDE SEQUENCE [LARGE SCALE GENOMIC DNA]</scope>
    <source>
        <strain evidence="2 3">2691</strain>
    </source>
</reference>
<dbReference type="STRING" id="1196031.A361_08160"/>
<keyword evidence="1" id="KW-0812">Transmembrane</keyword>
<evidence type="ECO:0000256" key="1">
    <source>
        <dbReference type="SAM" id="Phobius"/>
    </source>
</evidence>
<organism evidence="2 3">
    <name type="scientific">Cytobacillus oceanisediminis 2691</name>
    <dbReference type="NCBI Taxonomy" id="1196031"/>
    <lineage>
        <taxon>Bacteria</taxon>
        <taxon>Bacillati</taxon>
        <taxon>Bacillota</taxon>
        <taxon>Bacilli</taxon>
        <taxon>Bacillales</taxon>
        <taxon>Bacillaceae</taxon>
        <taxon>Cytobacillus</taxon>
    </lineage>
</organism>
<sequence>MKSSFGFDNSFRELDRIPRSQKQKQDSLQKIWSGIEDRPKRKKNIFPKFLSAAAVMAACIMFAFIIFSEESTTGGSSSADILGDSFISQTAIALSETENSFSADGTYSAETATVKDEKWESTARTAINSAMPAEAVIDSKPLYDIQFIMKGKESVKVKVWNERGEVYFKSMDSEIMYAVPSEEGAIFIEYLEAIAHSIQKTP</sequence>
<gene>
    <name evidence="2" type="ORF">A361_08160</name>
</gene>
<evidence type="ECO:0000313" key="2">
    <source>
        <dbReference type="EMBL" id="AND39089.1"/>
    </source>
</evidence>
<evidence type="ECO:0008006" key="4">
    <source>
        <dbReference type="Google" id="ProtNLM"/>
    </source>
</evidence>
<dbReference type="KEGG" id="bon:A361_08160"/>
<keyword evidence="1" id="KW-1133">Transmembrane helix</keyword>
<dbReference type="Proteomes" id="UP000077856">
    <property type="component" value="Chromosome"/>
</dbReference>
<name>A0A160M8U8_9BACI</name>
<evidence type="ECO:0000313" key="3">
    <source>
        <dbReference type="Proteomes" id="UP000077856"/>
    </source>
</evidence>
<protein>
    <recommendedName>
        <fullName evidence="4">DUF4367 domain-containing protein</fullName>
    </recommendedName>
</protein>